<protein>
    <submittedName>
        <fullName evidence="1">Uncharacterized protein</fullName>
    </submittedName>
</protein>
<keyword evidence="2" id="KW-1185">Reference proteome</keyword>
<proteinExistence type="predicted"/>
<organism evidence="1 2">
    <name type="scientific">Rubroshorea leprosula</name>
    <dbReference type="NCBI Taxonomy" id="152421"/>
    <lineage>
        <taxon>Eukaryota</taxon>
        <taxon>Viridiplantae</taxon>
        <taxon>Streptophyta</taxon>
        <taxon>Embryophyta</taxon>
        <taxon>Tracheophyta</taxon>
        <taxon>Spermatophyta</taxon>
        <taxon>Magnoliopsida</taxon>
        <taxon>eudicotyledons</taxon>
        <taxon>Gunneridae</taxon>
        <taxon>Pentapetalae</taxon>
        <taxon>rosids</taxon>
        <taxon>malvids</taxon>
        <taxon>Malvales</taxon>
        <taxon>Dipterocarpaceae</taxon>
        <taxon>Rubroshorea</taxon>
    </lineage>
</organism>
<evidence type="ECO:0000313" key="2">
    <source>
        <dbReference type="Proteomes" id="UP001054252"/>
    </source>
</evidence>
<dbReference type="AlphaFoldDB" id="A0AAV5J4G1"/>
<dbReference type="Proteomes" id="UP001054252">
    <property type="component" value="Unassembled WGS sequence"/>
</dbReference>
<sequence>MRVCCVFFPILPPEKPPSHRLSPLEKPGEGLLKFPCFLAQEPSLKPRTLSLNPEIPDLPCVFLPCRRFQLVWV</sequence>
<name>A0AAV5J4G1_9ROSI</name>
<gene>
    <name evidence="1" type="ORF">SLEP1_g18703</name>
</gene>
<comment type="caution">
    <text evidence="1">The sequence shown here is derived from an EMBL/GenBank/DDBJ whole genome shotgun (WGS) entry which is preliminary data.</text>
</comment>
<accession>A0AAV5J4G1</accession>
<evidence type="ECO:0000313" key="1">
    <source>
        <dbReference type="EMBL" id="GKV06884.1"/>
    </source>
</evidence>
<reference evidence="1 2" key="1">
    <citation type="journal article" date="2021" name="Commun. Biol.">
        <title>The genome of Shorea leprosula (Dipterocarpaceae) highlights the ecological relevance of drought in aseasonal tropical rainforests.</title>
        <authorList>
            <person name="Ng K.K.S."/>
            <person name="Kobayashi M.J."/>
            <person name="Fawcett J.A."/>
            <person name="Hatakeyama M."/>
            <person name="Paape T."/>
            <person name="Ng C.H."/>
            <person name="Ang C.C."/>
            <person name="Tnah L.H."/>
            <person name="Lee C.T."/>
            <person name="Nishiyama T."/>
            <person name="Sese J."/>
            <person name="O'Brien M.J."/>
            <person name="Copetti D."/>
            <person name="Mohd Noor M.I."/>
            <person name="Ong R.C."/>
            <person name="Putra M."/>
            <person name="Sireger I.Z."/>
            <person name="Indrioko S."/>
            <person name="Kosugi Y."/>
            <person name="Izuno A."/>
            <person name="Isagi Y."/>
            <person name="Lee S.L."/>
            <person name="Shimizu K.K."/>
        </authorList>
    </citation>
    <scope>NUCLEOTIDE SEQUENCE [LARGE SCALE GENOMIC DNA]</scope>
    <source>
        <strain evidence="1">214</strain>
    </source>
</reference>
<dbReference type="EMBL" id="BPVZ01000026">
    <property type="protein sequence ID" value="GKV06884.1"/>
    <property type="molecule type" value="Genomic_DNA"/>
</dbReference>